<dbReference type="RefSeq" id="WP_203757453.1">
    <property type="nucleotide sequence ID" value="NZ_BONK01000012.1"/>
</dbReference>
<gene>
    <name evidence="2" type="ORF">Cch01nite_32920</name>
</gene>
<dbReference type="AlphaFoldDB" id="A0A919U104"/>
<protein>
    <recommendedName>
        <fullName evidence="4">CBM2 domain-containing protein</fullName>
    </recommendedName>
</protein>
<keyword evidence="3" id="KW-1185">Reference proteome</keyword>
<dbReference type="EMBL" id="BONK01000012">
    <property type="protein sequence ID" value="GIG22568.1"/>
    <property type="molecule type" value="Genomic_DNA"/>
</dbReference>
<name>A0A919U104_9CELL</name>
<accession>A0A919U104</accession>
<proteinExistence type="predicted"/>
<evidence type="ECO:0008006" key="4">
    <source>
        <dbReference type="Google" id="ProtNLM"/>
    </source>
</evidence>
<comment type="caution">
    <text evidence="2">The sequence shown here is derived from an EMBL/GenBank/DDBJ whole genome shotgun (WGS) entry which is preliminary data.</text>
</comment>
<evidence type="ECO:0000256" key="1">
    <source>
        <dbReference type="SAM" id="SignalP"/>
    </source>
</evidence>
<dbReference type="PROSITE" id="PS51257">
    <property type="entry name" value="PROKAR_LIPOPROTEIN"/>
    <property type="match status" value="1"/>
</dbReference>
<feature type="signal peptide" evidence="1">
    <location>
        <begin position="1"/>
        <end position="27"/>
    </location>
</feature>
<evidence type="ECO:0000313" key="3">
    <source>
        <dbReference type="Proteomes" id="UP000632740"/>
    </source>
</evidence>
<feature type="chain" id="PRO_5038505390" description="CBM2 domain-containing protein" evidence="1">
    <location>
        <begin position="28"/>
        <end position="267"/>
    </location>
</feature>
<evidence type="ECO:0000313" key="2">
    <source>
        <dbReference type="EMBL" id="GIG22568.1"/>
    </source>
</evidence>
<sequence>MRPRRGAAALVAAALVGVLACAGAADASQLGLVSRSIRTFALARCGAGPLTVAPTGVTSSPASTTTTAQATGISVAGADAACAGQPATVTLYRRTTGVVVASGTGTVAAGGTVTAPPAAAYAASGDLAARVTLGGWAVPSVWAPPVSCVAVNDPTRTCEVRWTVTTGTVNLVFWSYPYYKIAYTVSSPSTTATTQWRVTFDLSTFATWLPARVRKLDAAVTTPAACVTLPTLQLQGGAAVGGGTTFSGSVQMDRSVIFDVYDAYPLC</sequence>
<organism evidence="2 3">
    <name type="scientific">Cellulomonas chitinilytica</name>
    <dbReference type="NCBI Taxonomy" id="398759"/>
    <lineage>
        <taxon>Bacteria</taxon>
        <taxon>Bacillati</taxon>
        <taxon>Actinomycetota</taxon>
        <taxon>Actinomycetes</taxon>
        <taxon>Micrococcales</taxon>
        <taxon>Cellulomonadaceae</taxon>
        <taxon>Cellulomonas</taxon>
    </lineage>
</organism>
<dbReference type="Proteomes" id="UP000632740">
    <property type="component" value="Unassembled WGS sequence"/>
</dbReference>
<keyword evidence="1" id="KW-0732">Signal</keyword>
<reference evidence="2" key="1">
    <citation type="submission" date="2021-01" db="EMBL/GenBank/DDBJ databases">
        <title>Whole genome shotgun sequence of Cellulomonas chitinilytica NBRC 110799.</title>
        <authorList>
            <person name="Komaki H."/>
            <person name="Tamura T."/>
        </authorList>
    </citation>
    <scope>NUCLEOTIDE SEQUENCE</scope>
    <source>
        <strain evidence="2">NBRC 110799</strain>
    </source>
</reference>